<reference evidence="2" key="1">
    <citation type="submission" date="2020-11" db="EMBL/GenBank/DDBJ databases">
        <authorList>
            <person name="Tran Van P."/>
        </authorList>
    </citation>
    <scope>NUCLEOTIDE SEQUENCE</scope>
</reference>
<protein>
    <recommendedName>
        <fullName evidence="3">Reverse transcriptase</fullName>
    </recommendedName>
</protein>
<evidence type="ECO:0000256" key="1">
    <source>
        <dbReference type="SAM" id="MobiDB-lite"/>
    </source>
</evidence>
<dbReference type="AlphaFoldDB" id="A0A7R9AY26"/>
<organism evidence="2">
    <name type="scientific">Timema shepardi</name>
    <name type="common">Walking stick</name>
    <dbReference type="NCBI Taxonomy" id="629360"/>
    <lineage>
        <taxon>Eukaryota</taxon>
        <taxon>Metazoa</taxon>
        <taxon>Ecdysozoa</taxon>
        <taxon>Arthropoda</taxon>
        <taxon>Hexapoda</taxon>
        <taxon>Insecta</taxon>
        <taxon>Pterygota</taxon>
        <taxon>Neoptera</taxon>
        <taxon>Polyneoptera</taxon>
        <taxon>Phasmatodea</taxon>
        <taxon>Timematodea</taxon>
        <taxon>Timematoidea</taxon>
        <taxon>Timematidae</taxon>
        <taxon>Timema</taxon>
    </lineage>
</organism>
<sequence>MTWNIEEKSSQVLKGKSVKLKMVLGKTTFMLFRGKLIRNPSIDIDGKVIRRIHMVRYVGVTVDENSNFTANMEEVVGRAQKNMNKIIRIDKRRSHLTMRLIKTYHQTILLSIVGYGACIWSHRLNNVVPARAIREIQRNILLRLSGAYRTVTTDAMIVTLRFIDSSECVCGPEGTQEHVVLECFQTQEVRRPFQLEIQGRLVGYVLRDPVIWKLLDAITSEVSDKAKNEYMTELNEARDRIPRPDRQELQNRTDDSDNDEGRRWKAIKR</sequence>
<gene>
    <name evidence="2" type="ORF">TSIB3V08_LOCUS6836</name>
</gene>
<feature type="compositionally biased region" description="Basic and acidic residues" evidence="1">
    <location>
        <begin position="234"/>
        <end position="263"/>
    </location>
</feature>
<proteinExistence type="predicted"/>
<evidence type="ECO:0008006" key="3">
    <source>
        <dbReference type="Google" id="ProtNLM"/>
    </source>
</evidence>
<name>A0A7R9AY26_TIMSH</name>
<dbReference type="EMBL" id="OC003054">
    <property type="protein sequence ID" value="CAD7262739.1"/>
    <property type="molecule type" value="Genomic_DNA"/>
</dbReference>
<feature type="region of interest" description="Disordered" evidence="1">
    <location>
        <begin position="234"/>
        <end position="269"/>
    </location>
</feature>
<accession>A0A7R9AY26</accession>
<evidence type="ECO:0000313" key="2">
    <source>
        <dbReference type="EMBL" id="CAD7262739.1"/>
    </source>
</evidence>